<name>A0ABX8CHC0_9NOCA</name>
<dbReference type="Proteomes" id="UP000683310">
    <property type="component" value="Chromosome"/>
</dbReference>
<sequence length="53" mass="5853">MTNNHDEIAAVEQAGLIVKEVPLVTDPQNERAAFLYGGESQTAQRISGAYRHR</sequence>
<dbReference type="RefSeq" id="WP_213555389.1">
    <property type="nucleotide sequence ID" value="NZ_JBHZDI010000027.1"/>
</dbReference>
<evidence type="ECO:0000313" key="2">
    <source>
        <dbReference type="Proteomes" id="UP000683310"/>
    </source>
</evidence>
<protein>
    <submittedName>
        <fullName evidence="1">Uncharacterized protein</fullName>
    </submittedName>
</protein>
<accession>A0ABX8CHC0</accession>
<keyword evidence="2" id="KW-1185">Reference proteome</keyword>
<gene>
    <name evidence="1" type="ORF">KHQ06_23425</name>
</gene>
<dbReference type="EMBL" id="CP074371">
    <property type="protein sequence ID" value="QVI19356.1"/>
    <property type="molecule type" value="Genomic_DNA"/>
</dbReference>
<proteinExistence type="predicted"/>
<organism evidence="1 2">
    <name type="scientific">Nocardia tengchongensis</name>
    <dbReference type="NCBI Taxonomy" id="2055889"/>
    <lineage>
        <taxon>Bacteria</taxon>
        <taxon>Bacillati</taxon>
        <taxon>Actinomycetota</taxon>
        <taxon>Actinomycetes</taxon>
        <taxon>Mycobacteriales</taxon>
        <taxon>Nocardiaceae</taxon>
        <taxon>Nocardia</taxon>
    </lineage>
</organism>
<evidence type="ECO:0000313" key="1">
    <source>
        <dbReference type="EMBL" id="QVI19356.1"/>
    </source>
</evidence>
<reference evidence="1 2" key="1">
    <citation type="submission" date="2021-04" db="EMBL/GenBank/DDBJ databases">
        <title>Nocardia tengchongensis.</title>
        <authorList>
            <person name="Zhuang k."/>
            <person name="Ran Y."/>
            <person name="Li W."/>
        </authorList>
    </citation>
    <scope>NUCLEOTIDE SEQUENCE [LARGE SCALE GENOMIC DNA]</scope>
    <source>
        <strain evidence="1 2">CFH S0057</strain>
    </source>
</reference>